<name>A0A4R6IY78_9ACTN</name>
<dbReference type="OrthoDB" id="3251063at2"/>
<comment type="caution">
    <text evidence="3">The sequence shown here is derived from an EMBL/GenBank/DDBJ whole genome shotgun (WGS) entry which is preliminary data.</text>
</comment>
<dbReference type="PANTHER" id="PTHR44154">
    <property type="entry name" value="QUINONE OXIDOREDUCTASE"/>
    <property type="match status" value="1"/>
</dbReference>
<gene>
    <name evidence="3" type="ORF">EV643_1535</name>
</gene>
<sequence length="310" mass="31710">MRAFALTEFGSAPKIVDIDVPEPAEGEVRVRVHAASVNGFDLSVASGRVKDMMEHRFPVVLGKDFAGTVDAVGAAVSDYQVGDRVFGVVTKPYLGDGSFAEYVTVPTSVGLARLPDSIDFIEGAALGLAGTAALQAVDAAEVQAGQRVLVVGATGGVGNQVVQLAGNAGAQVIATAATDPERTLVSKLGAATTVDHTGDVLSAVQQEQPDGVDAIIHLAGDPTAVLDAVRPQGRFVSTMIQSPDQLPPTEATVTGIYANPDPATLQRAAGHRADGSCQVHVQATYSLDQAPEAFTAFAGGTLGKLVITIA</sequence>
<dbReference type="Pfam" id="PF00107">
    <property type="entry name" value="ADH_zinc_N"/>
    <property type="match status" value="1"/>
</dbReference>
<protein>
    <submittedName>
        <fullName evidence="3">NADPH:quinone reductase-like Zn-dependent oxidoreductase</fullName>
    </submittedName>
</protein>
<dbReference type="AlphaFoldDB" id="A0A4R6IY78"/>
<dbReference type="InterPro" id="IPR036291">
    <property type="entry name" value="NAD(P)-bd_dom_sf"/>
</dbReference>
<dbReference type="InterPro" id="IPR013149">
    <property type="entry name" value="ADH-like_C"/>
</dbReference>
<evidence type="ECO:0000259" key="2">
    <source>
        <dbReference type="SMART" id="SM00829"/>
    </source>
</evidence>
<evidence type="ECO:0000313" key="4">
    <source>
        <dbReference type="Proteomes" id="UP000295388"/>
    </source>
</evidence>
<organism evidence="3 4">
    <name type="scientific">Kribbella caucasensis</name>
    <dbReference type="NCBI Taxonomy" id="2512215"/>
    <lineage>
        <taxon>Bacteria</taxon>
        <taxon>Bacillati</taxon>
        <taxon>Actinomycetota</taxon>
        <taxon>Actinomycetes</taxon>
        <taxon>Propionibacteriales</taxon>
        <taxon>Kribbellaceae</taxon>
        <taxon>Kribbella</taxon>
    </lineage>
</organism>
<dbReference type="EMBL" id="SNWQ01000053">
    <property type="protein sequence ID" value="TDO27792.1"/>
    <property type="molecule type" value="Genomic_DNA"/>
</dbReference>
<feature type="domain" description="Enoyl reductase (ER)" evidence="2">
    <location>
        <begin position="10"/>
        <end position="307"/>
    </location>
</feature>
<keyword evidence="1" id="KW-0521">NADP</keyword>
<dbReference type="CDD" id="cd05289">
    <property type="entry name" value="MDR_like_2"/>
    <property type="match status" value="1"/>
</dbReference>
<dbReference type="GO" id="GO:0016491">
    <property type="term" value="F:oxidoreductase activity"/>
    <property type="evidence" value="ECO:0007669"/>
    <property type="project" value="InterPro"/>
</dbReference>
<dbReference type="InterPro" id="IPR020843">
    <property type="entry name" value="ER"/>
</dbReference>
<accession>A0A4R6IY78</accession>
<dbReference type="RefSeq" id="WP_133806015.1">
    <property type="nucleotide sequence ID" value="NZ_SNWQ01000053.1"/>
</dbReference>
<proteinExistence type="predicted"/>
<dbReference type="InterPro" id="IPR013154">
    <property type="entry name" value="ADH-like_N"/>
</dbReference>
<dbReference type="SUPFAM" id="SSF51735">
    <property type="entry name" value="NAD(P)-binding Rossmann-fold domains"/>
    <property type="match status" value="1"/>
</dbReference>
<reference evidence="3 4" key="1">
    <citation type="submission" date="2019-03" db="EMBL/GenBank/DDBJ databases">
        <title>Genomic Encyclopedia of Type Strains, Phase III (KMG-III): the genomes of soil and plant-associated and newly described type strains.</title>
        <authorList>
            <person name="Whitman W."/>
        </authorList>
    </citation>
    <scope>NUCLEOTIDE SEQUENCE [LARGE SCALE GENOMIC DNA]</scope>
    <source>
        <strain evidence="3 4">VKM Ac-2527</strain>
    </source>
</reference>
<dbReference type="Gene3D" id="3.40.50.720">
    <property type="entry name" value="NAD(P)-binding Rossmann-like Domain"/>
    <property type="match status" value="1"/>
</dbReference>
<dbReference type="InterPro" id="IPR051603">
    <property type="entry name" value="Zinc-ADH_QOR/CCCR"/>
</dbReference>
<dbReference type="InterPro" id="IPR011032">
    <property type="entry name" value="GroES-like_sf"/>
</dbReference>
<dbReference type="Pfam" id="PF08240">
    <property type="entry name" value="ADH_N"/>
    <property type="match status" value="1"/>
</dbReference>
<dbReference type="SMART" id="SM00829">
    <property type="entry name" value="PKS_ER"/>
    <property type="match status" value="1"/>
</dbReference>
<dbReference type="SUPFAM" id="SSF50129">
    <property type="entry name" value="GroES-like"/>
    <property type="match status" value="1"/>
</dbReference>
<dbReference type="Proteomes" id="UP000295388">
    <property type="component" value="Unassembled WGS sequence"/>
</dbReference>
<keyword evidence="4" id="KW-1185">Reference proteome</keyword>
<evidence type="ECO:0000313" key="3">
    <source>
        <dbReference type="EMBL" id="TDO27792.1"/>
    </source>
</evidence>
<dbReference type="Gene3D" id="3.90.180.10">
    <property type="entry name" value="Medium-chain alcohol dehydrogenases, catalytic domain"/>
    <property type="match status" value="1"/>
</dbReference>
<dbReference type="PANTHER" id="PTHR44154:SF1">
    <property type="entry name" value="QUINONE OXIDOREDUCTASE"/>
    <property type="match status" value="1"/>
</dbReference>
<evidence type="ECO:0000256" key="1">
    <source>
        <dbReference type="ARBA" id="ARBA00022857"/>
    </source>
</evidence>